<keyword evidence="2" id="KW-1185">Reference proteome</keyword>
<dbReference type="KEGG" id="tim:GMBLW1_39770"/>
<reference evidence="1" key="1">
    <citation type="submission" date="2019-04" db="EMBL/GenBank/DDBJ databases">
        <authorList>
            <consortium name="Science for Life Laboratories"/>
        </authorList>
    </citation>
    <scope>NUCLEOTIDE SEQUENCE</scope>
    <source>
        <strain evidence="1">MBLW1</strain>
    </source>
</reference>
<dbReference type="InParanoid" id="A0A6C2YUP4"/>
<evidence type="ECO:0000313" key="2">
    <source>
        <dbReference type="Proteomes" id="UP000464378"/>
    </source>
</evidence>
<evidence type="ECO:0000313" key="1">
    <source>
        <dbReference type="EMBL" id="VIP05216.1"/>
    </source>
</evidence>
<gene>
    <name evidence="1" type="ORF">GMBLW1_39770</name>
</gene>
<organism evidence="1">
    <name type="scientific">Tuwongella immobilis</name>
    <dbReference type="NCBI Taxonomy" id="692036"/>
    <lineage>
        <taxon>Bacteria</taxon>
        <taxon>Pseudomonadati</taxon>
        <taxon>Planctomycetota</taxon>
        <taxon>Planctomycetia</taxon>
        <taxon>Gemmatales</taxon>
        <taxon>Gemmataceae</taxon>
        <taxon>Tuwongella</taxon>
    </lineage>
</organism>
<dbReference type="EMBL" id="LR593887">
    <property type="protein sequence ID" value="VTS07788.1"/>
    <property type="molecule type" value="Genomic_DNA"/>
</dbReference>
<name>A0A6C2YUP4_9BACT</name>
<sequence length="224" mass="25857">MPDSGASPHKAQLQFGHRFLSVEITTCKSIRSNRRAASIRPQIFVCGNTGPPHPPVGEDHAGFNSATDFCLWKSHRSSPAFRSAFALQFGHRFLSVEMQPYFRTKSLDSQPLQFGHRFLSVEIGHAVELVETLHRFNSATDFCLWKYEFRRLSRTGLSRFNSATDFCLWKCRHCGQDRRRCRTRFNSATDFCLWKYVGQIKIATMYISFNSATDFCLWKSRLPE</sequence>
<protein>
    <submittedName>
        <fullName evidence="1">Uncharacterized protein</fullName>
    </submittedName>
</protein>
<proteinExistence type="predicted"/>
<dbReference type="AlphaFoldDB" id="A0A6C2YUP4"/>
<dbReference type="Proteomes" id="UP000464378">
    <property type="component" value="Chromosome"/>
</dbReference>
<accession>A0A6C2YUP4</accession>
<dbReference type="EMBL" id="LR586016">
    <property type="protein sequence ID" value="VIP05216.1"/>
    <property type="molecule type" value="Genomic_DNA"/>
</dbReference>